<feature type="domain" description="ABC transporter" evidence="9">
    <location>
        <begin position="1"/>
        <end position="237"/>
    </location>
</feature>
<dbReference type="InterPro" id="IPR027417">
    <property type="entry name" value="P-loop_NTPase"/>
</dbReference>
<dbReference type="AlphaFoldDB" id="C0CKL4"/>
<keyword evidence="7" id="KW-1278">Translocase</keyword>
<dbReference type="SMART" id="SM00382">
    <property type="entry name" value="AAA"/>
    <property type="match status" value="2"/>
</dbReference>
<evidence type="ECO:0000256" key="1">
    <source>
        <dbReference type="ARBA" id="ARBA00004202"/>
    </source>
</evidence>
<feature type="domain" description="ABC transporter" evidence="9">
    <location>
        <begin position="249"/>
        <end position="493"/>
    </location>
</feature>
<evidence type="ECO:0000256" key="3">
    <source>
        <dbReference type="ARBA" id="ARBA00022475"/>
    </source>
</evidence>
<keyword evidence="11" id="KW-1185">Reference proteome</keyword>
<dbReference type="PATRIC" id="fig|476272.21.peg.2733"/>
<keyword evidence="6" id="KW-0067">ATP-binding</keyword>
<dbReference type="PROSITE" id="PS50893">
    <property type="entry name" value="ABC_TRANSPORTER_2"/>
    <property type="match status" value="2"/>
</dbReference>
<keyword evidence="3" id="KW-1003">Cell membrane</keyword>
<evidence type="ECO:0000256" key="5">
    <source>
        <dbReference type="ARBA" id="ARBA00022741"/>
    </source>
</evidence>
<proteinExistence type="predicted"/>
<evidence type="ECO:0000256" key="7">
    <source>
        <dbReference type="ARBA" id="ARBA00022967"/>
    </source>
</evidence>
<evidence type="ECO:0000256" key="8">
    <source>
        <dbReference type="ARBA" id="ARBA00023136"/>
    </source>
</evidence>
<dbReference type="eggNOG" id="COG1129">
    <property type="taxonomic scope" value="Bacteria"/>
</dbReference>
<dbReference type="Gene3D" id="3.40.50.300">
    <property type="entry name" value="P-loop containing nucleotide triphosphate hydrolases"/>
    <property type="match status" value="2"/>
</dbReference>
<dbReference type="GO" id="GO:0005886">
    <property type="term" value="C:plasma membrane"/>
    <property type="evidence" value="ECO:0007669"/>
    <property type="project" value="UniProtKB-SubCell"/>
</dbReference>
<dbReference type="PANTHER" id="PTHR43790:SF9">
    <property type="entry name" value="GALACTOFURANOSE TRANSPORTER ATP-BINDING PROTEIN YTFR"/>
    <property type="match status" value="1"/>
</dbReference>
<dbReference type="CDD" id="cd03216">
    <property type="entry name" value="ABC_Carb_Monos_I"/>
    <property type="match status" value="1"/>
</dbReference>
<evidence type="ECO:0000313" key="11">
    <source>
        <dbReference type="Proteomes" id="UP000003100"/>
    </source>
</evidence>
<dbReference type="Proteomes" id="UP000003100">
    <property type="component" value="Unassembled WGS sequence"/>
</dbReference>
<keyword evidence="4" id="KW-0677">Repeat</keyword>
<dbReference type="InterPro" id="IPR003593">
    <property type="entry name" value="AAA+_ATPase"/>
</dbReference>
<name>C0CKL4_BLAHS</name>
<dbReference type="PANTHER" id="PTHR43790">
    <property type="entry name" value="CARBOHYDRATE TRANSPORT ATP-BINDING PROTEIN MG119-RELATED"/>
    <property type="match status" value="1"/>
</dbReference>
<dbReference type="FunFam" id="3.40.50.300:FF:000127">
    <property type="entry name" value="Ribose import ATP-binding protein RbsA"/>
    <property type="match status" value="1"/>
</dbReference>
<organism evidence="10 11">
    <name type="scientific">Blautia hydrogenotrophica (strain DSM 10507 / JCM 14656 / S5a33)</name>
    <name type="common">Ruminococcus hydrogenotrophicus</name>
    <dbReference type="NCBI Taxonomy" id="476272"/>
    <lineage>
        <taxon>Bacteria</taxon>
        <taxon>Bacillati</taxon>
        <taxon>Bacillota</taxon>
        <taxon>Clostridia</taxon>
        <taxon>Lachnospirales</taxon>
        <taxon>Lachnospiraceae</taxon>
        <taxon>Blautia</taxon>
    </lineage>
</organism>
<dbReference type="SUPFAM" id="SSF52540">
    <property type="entry name" value="P-loop containing nucleoside triphosphate hydrolases"/>
    <property type="match status" value="2"/>
</dbReference>
<accession>C0CKL4</accession>
<dbReference type="CDD" id="cd03215">
    <property type="entry name" value="ABC_Carb_Monos_II"/>
    <property type="match status" value="1"/>
</dbReference>
<dbReference type="GO" id="GO:0016887">
    <property type="term" value="F:ATP hydrolysis activity"/>
    <property type="evidence" value="ECO:0007669"/>
    <property type="project" value="InterPro"/>
</dbReference>
<reference evidence="10 11" key="2">
    <citation type="submission" date="2009-02" db="EMBL/GenBank/DDBJ databases">
        <title>Draft genome sequence of Blautia hydrogenotrophica DSM 10507 (Ruminococcus hydrogenotrophicus DSM 10507).</title>
        <authorList>
            <person name="Sudarsanam P."/>
            <person name="Ley R."/>
            <person name="Guruge J."/>
            <person name="Turnbaugh P.J."/>
            <person name="Mahowald M."/>
            <person name="Liep D."/>
            <person name="Gordon J."/>
        </authorList>
    </citation>
    <scope>NUCLEOTIDE SEQUENCE [LARGE SCALE GENOMIC DNA]</scope>
    <source>
        <strain evidence="11">DSM 10507 / JCM 14656 / S5a33</strain>
    </source>
</reference>
<gene>
    <name evidence="10" type="ORF">RUMHYD_01384</name>
</gene>
<keyword evidence="2" id="KW-0813">Transport</keyword>
<dbReference type="InterPro" id="IPR003439">
    <property type="entry name" value="ABC_transporter-like_ATP-bd"/>
</dbReference>
<evidence type="ECO:0000256" key="6">
    <source>
        <dbReference type="ARBA" id="ARBA00022840"/>
    </source>
</evidence>
<dbReference type="InterPro" id="IPR017871">
    <property type="entry name" value="ABC_transporter-like_CS"/>
</dbReference>
<evidence type="ECO:0000259" key="9">
    <source>
        <dbReference type="PROSITE" id="PS50893"/>
    </source>
</evidence>
<comment type="subcellular location">
    <subcellularLocation>
        <location evidence="1">Cell membrane</location>
        <topology evidence="1">Peripheral membrane protein</topology>
    </subcellularLocation>
</comment>
<dbReference type="HOGENOM" id="CLU_000604_92_3_9"/>
<keyword evidence="5" id="KW-0547">Nucleotide-binding</keyword>
<dbReference type="EMBL" id="ACBZ01000069">
    <property type="protein sequence ID" value="EEG49704.1"/>
    <property type="molecule type" value="Genomic_DNA"/>
</dbReference>
<protein>
    <recommendedName>
        <fullName evidence="9">ABC transporter domain-containing protein</fullName>
    </recommendedName>
</protein>
<evidence type="ECO:0000256" key="2">
    <source>
        <dbReference type="ARBA" id="ARBA00022448"/>
    </source>
</evidence>
<reference evidence="10 11" key="1">
    <citation type="submission" date="2009-01" db="EMBL/GenBank/DDBJ databases">
        <authorList>
            <person name="Fulton L."/>
            <person name="Clifton S."/>
            <person name="Fulton B."/>
            <person name="Xu J."/>
            <person name="Minx P."/>
            <person name="Pepin K.H."/>
            <person name="Johnson M."/>
            <person name="Bhonagiri V."/>
            <person name="Nash W.E."/>
            <person name="Mardis E.R."/>
            <person name="Wilson R.K."/>
        </authorList>
    </citation>
    <scope>NUCLEOTIDE SEQUENCE [LARGE SCALE GENOMIC DNA]</scope>
    <source>
        <strain evidence="11">DSM 10507 / JCM 14656 / S5a33</strain>
    </source>
</reference>
<dbReference type="InterPro" id="IPR050107">
    <property type="entry name" value="ABC_carbohydrate_import_ATPase"/>
</dbReference>
<evidence type="ECO:0000313" key="10">
    <source>
        <dbReference type="EMBL" id="EEG49704.1"/>
    </source>
</evidence>
<sequence length="493" mass="54906">MKHITKKFGSVRVLDQVNFDLRAGKTHALVGANGAGKSTLMKIIDGIYVGYEGEVLIRGKKVKFKDPMDAQSAGIAMIHQELDLVVNLDVASNIYMGREMTSGRIGHILKRKEMQKETQKFLDNLGFDLRADEITGDLSPAQQQLVLIARCVAMDASIIIMDEPTSSLSFKETEELFRVIDRLKKLGKSIIYISHFLEEVFRVSDRITVLRDGQKINTLNSEECSVQRIVDLMVGENKNIEKKFYRNMIFGQTVLEVKNYTGYGTAVQNISFAVGKGEVVGIAGVVGSGRTELVRTIFGADRKREGELLLHGSKISVKSPAEAVRLGIVLVPEDRKAEGIIRKRSVGDNLVVAAYKLCSKLGIIQYEKLRQRAANMMDYMHVVARGQEQEIETLSGGNQQKIVIGKWLTISPEVLIMDQPTRGIDVGAKDEIYELINQLAEEGTAILLISDELEELINLSDRILVMKKGQFVEEFDNSKRSVVKTQLLEAMVG</sequence>
<dbReference type="GO" id="GO:0005524">
    <property type="term" value="F:ATP binding"/>
    <property type="evidence" value="ECO:0007669"/>
    <property type="project" value="UniProtKB-KW"/>
</dbReference>
<keyword evidence="8" id="KW-0472">Membrane</keyword>
<evidence type="ECO:0000256" key="4">
    <source>
        <dbReference type="ARBA" id="ARBA00022737"/>
    </source>
</evidence>
<dbReference type="PROSITE" id="PS00211">
    <property type="entry name" value="ABC_TRANSPORTER_1"/>
    <property type="match status" value="1"/>
</dbReference>
<dbReference type="Pfam" id="PF00005">
    <property type="entry name" value="ABC_tran"/>
    <property type="match status" value="2"/>
</dbReference>